<evidence type="ECO:0000256" key="1">
    <source>
        <dbReference type="SAM" id="MobiDB-lite"/>
    </source>
</evidence>
<reference evidence="3 4" key="1">
    <citation type="submission" date="2018-08" db="EMBL/GenBank/DDBJ databases">
        <title>Recombination of ecologically and evolutionarily significant loci maintains genetic cohesion in the Pseudomonas syringae species complex.</title>
        <authorList>
            <person name="Dillon M."/>
            <person name="Thakur S."/>
            <person name="Almeida R.N.D."/>
            <person name="Weir B.S."/>
            <person name="Guttman D.S."/>
        </authorList>
    </citation>
    <scope>NUCLEOTIDE SEQUENCE [LARGE SCALE GENOMIC DNA]</scope>
    <source>
        <strain evidence="3 4">ICMP 3353</strain>
    </source>
</reference>
<dbReference type="EMBL" id="RBRE01000013">
    <property type="protein sequence ID" value="RMQ50067.1"/>
    <property type="molecule type" value="Genomic_DNA"/>
</dbReference>
<name>A0A3M4M8A4_PSECI</name>
<dbReference type="RefSeq" id="WP_122314396.1">
    <property type="nucleotide sequence ID" value="NZ_RBRE01000013.1"/>
</dbReference>
<dbReference type="Pfam" id="PF20178">
    <property type="entry name" value="ToxA_N"/>
    <property type="match status" value="1"/>
</dbReference>
<gene>
    <name evidence="3" type="ORF">ALQ04_02376</name>
</gene>
<feature type="domain" description="Dermonecrotic toxin N-terminal" evidence="2">
    <location>
        <begin position="371"/>
        <end position="609"/>
    </location>
</feature>
<feature type="region of interest" description="Disordered" evidence="1">
    <location>
        <begin position="1293"/>
        <end position="1314"/>
    </location>
</feature>
<comment type="caution">
    <text evidence="3">The sequence shown here is derived from an EMBL/GenBank/DDBJ whole genome shotgun (WGS) entry which is preliminary data.</text>
</comment>
<evidence type="ECO:0000313" key="4">
    <source>
        <dbReference type="Proteomes" id="UP000277236"/>
    </source>
</evidence>
<accession>A0A3M4M8A4</accession>
<dbReference type="OrthoDB" id="7003488at2"/>
<protein>
    <recommendedName>
        <fullName evidence="2">Dermonecrotic toxin N-terminal domain-containing protein</fullName>
    </recommendedName>
</protein>
<sequence>MTIAFDVAEQFAARPTLRGVALATLRQGLSELYPRLQIDPQAAVVSRITPAMGSSPATSVEVGSLLDCLLENFTAQATVKWTREQTGLLAAAGDSYPLPVNMFNIGVLMNRLILGLFENVQQALTNYWSESRDESVDGRSRWAWLTERVRQKLLDDLAATTPPRPVDAEAREWLRTVALFPQKADRERRGTGQAPSRACLVSLHISSPDVVSVLLPALVIFSDRHAHGRVLMYQVSGNCQVWPSLRSWEQSLSGLLSGHVETGDVQWTAHEPQENIFGVLIQAILENQLTGVQGLKAQRVYNLDALEHSLAALTDVCALFGLSDVSAKLGIDRLPRWMKNAQEADRSEYSRLIGDLAVAQKRSNGKSFNEGLPPILEFASRSLAVAIAQDHLDGVDFLPRQIQVRIDRVAAATVAGGGEPFAVGSIDPLYLTLPEFALENLSGLPVGEITVQRTDGKPLPHWLTADYLKQLTVRVDIGQVYPDLLKRYLVTDTAEAQRRQALFADQLRLQLPLQALEQKIKGELSLKGYQSVCAIMQSVVAERCVGPRPIVLRPLAFVRRAGQQADVVSNMFVIGPQDTTAGPHLLYRPFARSPLIEFADWPALLAAVRRPGTLQNDILAWLSDAARPVYAHGGFDEPHITRFGLGSEFAPLEKPLPAVLGTEVVDGDIMQALFNANARALIELADRNAVSNAESRWAFFKEGGWLLLNTVLPLLSGPAANALWLVQLLSSINQQLTAPEEGATQLAELLLNISLVLLHYGVSTDALVSMSLLAHDQTALEPVVAADSVPVHQAPASFKTALGDTRTVLDFSWSQPESRLTETQRRALEAFKVRSVALAGAPVAAGEYAGLYSHNDIWLARVGSDLFRVRVEEGEVRVVGFYDPALTGPWLKRAGQDWRLDLSLHLRGGGPKKNIRLLAEQNAANMARINQSLDQLDQREMELVDRILGYHAHLNTATGEVRQLFFDRLESTLGEEVDVLKQRIDLWQQLRAGDRPAERNRAQRIVLVTAHLELLEGRLAADDSRIANTALAKMTEAGGLASQKNVEIYLSMFKSLVIRQEKGVHWSQIRESLWEQVRALPKVGEEIWRQQVMAAYESKIFCSLEWKIQRMMSVLELCFSKEHMMDADELRAFKDVRTDIDLNNAFASHAELEKPNSYSLTEQIDVLESTLREYQKTRGVADDVDVAKFAPEQAGYLETFKAELNELCELTQTRLAQLIQENVEPPPVVVEHMPRFEQPSKRVIRTRNHRSFVGQVRQGERSFPGEVADIKNALTGKVISSWHRHSDGQWVEIQTESPERPAPSVRSTSPGELQKRAQASLQEVEQALDKARLQSTRNYEPEDVEDILVLRADKLTALAEQMSDRATSAQTPAELSLALARTATQLREAAARLTAEGRSLRISMIKAQPPTAARISYLHRQGEINISSFNGRKNISGARQDDFLQEFAIRDKDNRLLWWAHFHYRNETDSAQAFTAAHLKLPEQRLLGYKSLIKDSGGAKDVVNIYRSAIGKDIAQRLFLVLTP</sequence>
<feature type="compositionally biased region" description="Polar residues" evidence="1">
    <location>
        <begin position="1305"/>
        <end position="1314"/>
    </location>
</feature>
<proteinExistence type="predicted"/>
<dbReference type="InterPro" id="IPR046673">
    <property type="entry name" value="ToxA_N"/>
</dbReference>
<organism evidence="3 4">
    <name type="scientific">Pseudomonas cichorii</name>
    <dbReference type="NCBI Taxonomy" id="36746"/>
    <lineage>
        <taxon>Bacteria</taxon>
        <taxon>Pseudomonadati</taxon>
        <taxon>Pseudomonadota</taxon>
        <taxon>Gammaproteobacteria</taxon>
        <taxon>Pseudomonadales</taxon>
        <taxon>Pseudomonadaceae</taxon>
        <taxon>Pseudomonas</taxon>
    </lineage>
</organism>
<dbReference type="Proteomes" id="UP000277236">
    <property type="component" value="Unassembled WGS sequence"/>
</dbReference>
<evidence type="ECO:0000259" key="2">
    <source>
        <dbReference type="Pfam" id="PF20178"/>
    </source>
</evidence>
<evidence type="ECO:0000313" key="3">
    <source>
        <dbReference type="EMBL" id="RMQ50067.1"/>
    </source>
</evidence>